<comment type="caution">
    <text evidence="4">The sequence shown here is derived from an EMBL/GenBank/DDBJ whole genome shotgun (WGS) entry which is preliminary data.</text>
</comment>
<protein>
    <submittedName>
        <fullName evidence="4">Plug domain-containing protein</fullName>
    </submittedName>
</protein>
<dbReference type="PROSITE" id="PS52016">
    <property type="entry name" value="TONB_DEPENDENT_REC_3"/>
    <property type="match status" value="1"/>
</dbReference>
<keyword evidence="2" id="KW-0472">Membrane</keyword>
<feature type="domain" description="TonB-dependent receptor plug" evidence="3">
    <location>
        <begin position="597"/>
        <end position="695"/>
    </location>
</feature>
<proteinExistence type="inferred from homology"/>
<keyword evidence="1" id="KW-0732">Signal</keyword>
<keyword evidence="5" id="KW-1185">Reference proteome</keyword>
<evidence type="ECO:0000259" key="3">
    <source>
        <dbReference type="Pfam" id="PF07715"/>
    </source>
</evidence>
<keyword evidence="2" id="KW-0812">Transmembrane</keyword>
<dbReference type="InterPro" id="IPR037066">
    <property type="entry name" value="Plug_dom_sf"/>
</dbReference>
<keyword evidence="2" id="KW-0998">Cell outer membrane</keyword>
<evidence type="ECO:0000256" key="2">
    <source>
        <dbReference type="PROSITE-ProRule" id="PRU01360"/>
    </source>
</evidence>
<accession>A0ABU7IWE0</accession>
<organism evidence="4 5">
    <name type="scientific">Maribacter cobaltidurans</name>
    <dbReference type="NCBI Taxonomy" id="1178778"/>
    <lineage>
        <taxon>Bacteria</taxon>
        <taxon>Pseudomonadati</taxon>
        <taxon>Bacteroidota</taxon>
        <taxon>Flavobacteriia</taxon>
        <taxon>Flavobacteriales</taxon>
        <taxon>Flavobacteriaceae</taxon>
        <taxon>Maribacter</taxon>
    </lineage>
</organism>
<dbReference type="Pfam" id="PF07715">
    <property type="entry name" value="Plug"/>
    <property type="match status" value="1"/>
</dbReference>
<gene>
    <name evidence="4" type="ORF">V1I91_14615</name>
</gene>
<comment type="subcellular location">
    <subcellularLocation>
        <location evidence="2">Cell outer membrane</location>
        <topology evidence="2">Multi-pass membrane protein</topology>
    </subcellularLocation>
</comment>
<evidence type="ECO:0000313" key="4">
    <source>
        <dbReference type="EMBL" id="MEE1977315.1"/>
    </source>
</evidence>
<dbReference type="PANTHER" id="PTHR30069:SF29">
    <property type="entry name" value="HEMOGLOBIN AND HEMOGLOBIN-HAPTOGLOBIN-BINDING PROTEIN 1-RELATED"/>
    <property type="match status" value="1"/>
</dbReference>
<evidence type="ECO:0000256" key="1">
    <source>
        <dbReference type="ARBA" id="ARBA00022729"/>
    </source>
</evidence>
<name>A0ABU7IWE0_9FLAO</name>
<sequence>MSKNIYSFFIAILFIFLHNSLISQSSGPFPYDLKKMFNGEKVSLIQNSDKDFLRTWQEHIVLHTDRNEFVGDQSLFFKAFILTGPDRVRATLSKVLRLDLLDKNDLVVSTQYHRILEGMAQGSISAPRKMEDGNYTLRAYTQWMKNYGDDGYSEKEIIYQNKNRNKNAGKEENQPLNVAFYPEGGRLVENLDNRLLIKTTDTDGEGLNMEGEIIDETGAVSIPVKNYDDGVSSLRFVPKANKKYFFRAQNGETFVLPKVEEDGFVIHVSTLNSGSLAVRIQTSKQLLGTKIFLRGVMNSVPYFEKELDVKDTNLTLDIPKKGIPAGVLEIQLVDEDDTLIATRPVEIGLEHLNITIAPTEGANPNAYVVKVQDPEGRPVETVVSLSISHIEGTEDTFSKKLISDGWRSGTGMLTGDNKGRATLYKKDLEVMTSYGDLVEDRVKELPDTIMYPFQRGLNLYGFAYNLNDELLTNTDIQIFGVSGSGVFTKEVKTDASGLLKLENLQFEGETELVFRTSGDDTKSRLVNFQPKEQTLSKIDKEMVDGLKEKGQPTKNGDVVQSSSWEPVDPDRLIELEEVSVIDKKQQKRKTAPSVYGITPTKVKYQDFERPQTIPQLFLGIPGVQVQGIGTFEPTIFLPKSAGLGPVLWVLDGMPLVQPTKLSEIISMVSYVDVDKIEILYGAQASIYGTRAAGGAILIYTRSGSFLDSYNRKDANIKFQGYHESLNFENYLEDLGKKSIRHQNNLSTLYWNPNLKTNKNGEALVELKVPVEKDSPLKLEATAVTENGELGSLKVIY</sequence>
<dbReference type="SUPFAM" id="SSF56935">
    <property type="entry name" value="Porins"/>
    <property type="match status" value="1"/>
</dbReference>
<dbReference type="PANTHER" id="PTHR30069">
    <property type="entry name" value="TONB-DEPENDENT OUTER MEMBRANE RECEPTOR"/>
    <property type="match status" value="1"/>
</dbReference>
<evidence type="ECO:0000313" key="5">
    <source>
        <dbReference type="Proteomes" id="UP001356308"/>
    </source>
</evidence>
<keyword evidence="2" id="KW-0813">Transport</keyword>
<dbReference type="Gene3D" id="2.170.130.10">
    <property type="entry name" value="TonB-dependent receptor, plug domain"/>
    <property type="match status" value="1"/>
</dbReference>
<dbReference type="InterPro" id="IPR039426">
    <property type="entry name" value="TonB-dep_rcpt-like"/>
</dbReference>
<comment type="similarity">
    <text evidence="2">Belongs to the TonB-dependent receptor family.</text>
</comment>
<reference evidence="4 5" key="1">
    <citation type="submission" date="2024-01" db="EMBL/GenBank/DDBJ databases">
        <title>Maribacter spp. originated from different algae showed divergent polysaccharides utilization ability.</title>
        <authorList>
            <person name="Wang H."/>
            <person name="Wu Y."/>
        </authorList>
    </citation>
    <scope>NUCLEOTIDE SEQUENCE [LARGE SCALE GENOMIC DNA]</scope>
    <source>
        <strain evidence="4 5">PR1</strain>
    </source>
</reference>
<dbReference type="Proteomes" id="UP001356308">
    <property type="component" value="Unassembled WGS sequence"/>
</dbReference>
<dbReference type="RefSeq" id="WP_272652009.1">
    <property type="nucleotide sequence ID" value="NZ_JAZDDG010000007.1"/>
</dbReference>
<dbReference type="InterPro" id="IPR012910">
    <property type="entry name" value="Plug_dom"/>
</dbReference>
<dbReference type="EMBL" id="JAZDDG010000007">
    <property type="protein sequence ID" value="MEE1977315.1"/>
    <property type="molecule type" value="Genomic_DNA"/>
</dbReference>
<keyword evidence="2" id="KW-1134">Transmembrane beta strand</keyword>